<evidence type="ECO:0000259" key="2">
    <source>
        <dbReference type="Pfam" id="PF07589"/>
    </source>
</evidence>
<sequence length="283" mass="29047" precursor="true">MKKLSLVLFAIAITAMLGSNVSAGTFMSDTFSYADGDLTVFDGTGANVSGGAWVPHSGTNFPIPIAVSGGQAVLAQGNPASEDANRKATAGGSRAIALGETWYYAALVTVNDTRTDPNLSLDQDSYFMHFKDAGSGFRGRAYLDDPSTGVGGAGFSFGLSATSGGIVSNTGDLNFGQQYKIVVSYAVDTGTSDLWVDPVDSSSPKITDTNSAGAFTLIDSLAMRQDFVSAGNTATVLVDSVALGNDFDSVLLNAMNGSNIPEPGSLALALLAFVGFAGSRRSL</sequence>
<dbReference type="InterPro" id="IPR013424">
    <property type="entry name" value="Ice-binding_C"/>
</dbReference>
<gene>
    <name evidence="3" type="ORF">Pla144_15430</name>
</gene>
<evidence type="ECO:0000313" key="4">
    <source>
        <dbReference type="Proteomes" id="UP000318437"/>
    </source>
</evidence>
<dbReference type="OrthoDB" id="260011at2"/>
<protein>
    <recommendedName>
        <fullName evidence="2">Ice-binding protein C-terminal domain-containing protein</fullName>
    </recommendedName>
</protein>
<dbReference type="Proteomes" id="UP000318437">
    <property type="component" value="Unassembled WGS sequence"/>
</dbReference>
<proteinExistence type="predicted"/>
<dbReference type="EMBL" id="SJPS01000002">
    <property type="protein sequence ID" value="TWU28256.1"/>
    <property type="molecule type" value="Genomic_DNA"/>
</dbReference>
<dbReference type="RefSeq" id="WP_146449525.1">
    <property type="nucleotide sequence ID" value="NZ_SJPS01000002.1"/>
</dbReference>
<feature type="domain" description="Ice-binding protein C-terminal" evidence="2">
    <location>
        <begin position="260"/>
        <end position="281"/>
    </location>
</feature>
<organism evidence="3 4">
    <name type="scientific">Bythopirellula polymerisocia</name>
    <dbReference type="NCBI Taxonomy" id="2528003"/>
    <lineage>
        <taxon>Bacteria</taxon>
        <taxon>Pseudomonadati</taxon>
        <taxon>Planctomycetota</taxon>
        <taxon>Planctomycetia</taxon>
        <taxon>Pirellulales</taxon>
        <taxon>Lacipirellulaceae</taxon>
        <taxon>Bythopirellula</taxon>
    </lineage>
</organism>
<feature type="chain" id="PRO_5022814699" description="Ice-binding protein C-terminal domain-containing protein" evidence="1">
    <location>
        <begin position="24"/>
        <end position="283"/>
    </location>
</feature>
<comment type="caution">
    <text evidence="3">The sequence shown here is derived from an EMBL/GenBank/DDBJ whole genome shotgun (WGS) entry which is preliminary data.</text>
</comment>
<keyword evidence="4" id="KW-1185">Reference proteome</keyword>
<evidence type="ECO:0000313" key="3">
    <source>
        <dbReference type="EMBL" id="TWU28256.1"/>
    </source>
</evidence>
<keyword evidence="1" id="KW-0732">Signal</keyword>
<evidence type="ECO:0000256" key="1">
    <source>
        <dbReference type="SAM" id="SignalP"/>
    </source>
</evidence>
<reference evidence="3 4" key="1">
    <citation type="submission" date="2019-02" db="EMBL/GenBank/DDBJ databases">
        <title>Deep-cultivation of Planctomycetes and their phenomic and genomic characterization uncovers novel biology.</title>
        <authorList>
            <person name="Wiegand S."/>
            <person name="Jogler M."/>
            <person name="Boedeker C."/>
            <person name="Pinto D."/>
            <person name="Vollmers J."/>
            <person name="Rivas-Marin E."/>
            <person name="Kohn T."/>
            <person name="Peeters S.H."/>
            <person name="Heuer A."/>
            <person name="Rast P."/>
            <person name="Oberbeckmann S."/>
            <person name="Bunk B."/>
            <person name="Jeske O."/>
            <person name="Meyerdierks A."/>
            <person name="Storesund J.E."/>
            <person name="Kallscheuer N."/>
            <person name="Luecker S."/>
            <person name="Lage O.M."/>
            <person name="Pohl T."/>
            <person name="Merkel B.J."/>
            <person name="Hornburger P."/>
            <person name="Mueller R.-W."/>
            <person name="Bruemmer F."/>
            <person name="Labrenz M."/>
            <person name="Spormann A.M."/>
            <person name="Op Den Camp H."/>
            <person name="Overmann J."/>
            <person name="Amann R."/>
            <person name="Jetten M.S.M."/>
            <person name="Mascher T."/>
            <person name="Medema M.H."/>
            <person name="Devos D.P."/>
            <person name="Kaster A.-K."/>
            <person name="Ovreas L."/>
            <person name="Rohde M."/>
            <person name="Galperin M.Y."/>
            <person name="Jogler C."/>
        </authorList>
    </citation>
    <scope>NUCLEOTIDE SEQUENCE [LARGE SCALE GENOMIC DNA]</scope>
    <source>
        <strain evidence="3 4">Pla144</strain>
    </source>
</reference>
<accession>A0A5C6CZ26</accession>
<dbReference type="AlphaFoldDB" id="A0A5C6CZ26"/>
<dbReference type="Pfam" id="PF07589">
    <property type="entry name" value="PEP-CTERM"/>
    <property type="match status" value="1"/>
</dbReference>
<feature type="signal peptide" evidence="1">
    <location>
        <begin position="1"/>
        <end position="23"/>
    </location>
</feature>
<name>A0A5C6CZ26_9BACT</name>